<keyword evidence="6" id="KW-0808">Transferase</keyword>
<keyword evidence="4" id="KW-0067">ATP-binding</keyword>
<dbReference type="PANTHER" id="PTHR10344:SF4">
    <property type="entry name" value="UMP-CMP KINASE 2, MITOCHONDRIAL"/>
    <property type="match status" value="1"/>
</dbReference>
<name>A0ABV2P4M5_9MICC</name>
<proteinExistence type="inferred from homology"/>
<evidence type="ECO:0000256" key="2">
    <source>
        <dbReference type="ARBA" id="ARBA00017144"/>
    </source>
</evidence>
<dbReference type="Gene3D" id="3.40.50.300">
    <property type="entry name" value="P-loop containing nucleotide triphosphate hydrolases"/>
    <property type="match status" value="1"/>
</dbReference>
<dbReference type="InterPro" id="IPR027417">
    <property type="entry name" value="P-loop_NTPase"/>
</dbReference>
<dbReference type="RefSeq" id="WP_354227838.1">
    <property type="nucleotide sequence ID" value="NZ_JBEPSN010000002.1"/>
</dbReference>
<keyword evidence="7" id="KW-1185">Reference proteome</keyword>
<dbReference type="GO" id="GO:0004798">
    <property type="term" value="F:dTMP kinase activity"/>
    <property type="evidence" value="ECO:0007669"/>
    <property type="project" value="UniProtKB-EC"/>
</dbReference>
<dbReference type="InterPro" id="IPR039430">
    <property type="entry name" value="Thymidylate_kin-like_dom"/>
</dbReference>
<evidence type="ECO:0000259" key="5">
    <source>
        <dbReference type="Pfam" id="PF02223"/>
    </source>
</evidence>
<accession>A0ABV2P4M5</accession>
<evidence type="ECO:0000256" key="4">
    <source>
        <dbReference type="ARBA" id="ARBA00022840"/>
    </source>
</evidence>
<reference evidence="6 7" key="1">
    <citation type="submission" date="2024-06" db="EMBL/GenBank/DDBJ databases">
        <title>Sorghum-associated microbial communities from plants grown in Nebraska, USA.</title>
        <authorList>
            <person name="Schachtman D."/>
        </authorList>
    </citation>
    <scope>NUCLEOTIDE SEQUENCE [LARGE SCALE GENOMIC DNA]</scope>
    <source>
        <strain evidence="6 7">3552</strain>
    </source>
</reference>
<dbReference type="SUPFAM" id="SSF52540">
    <property type="entry name" value="P-loop containing nucleoside triphosphate hydrolases"/>
    <property type="match status" value="1"/>
</dbReference>
<dbReference type="PANTHER" id="PTHR10344">
    <property type="entry name" value="THYMIDYLATE KINASE"/>
    <property type="match status" value="1"/>
</dbReference>
<protein>
    <recommendedName>
        <fullName evidence="2">Thymidylate kinase</fullName>
    </recommendedName>
</protein>
<keyword evidence="3" id="KW-0547">Nucleotide-binding</keyword>
<keyword evidence="6" id="KW-0418">Kinase</keyword>
<organism evidence="6 7">
    <name type="scientific">Arthrobacter bambusae</name>
    <dbReference type="NCBI Taxonomy" id="1338426"/>
    <lineage>
        <taxon>Bacteria</taxon>
        <taxon>Bacillati</taxon>
        <taxon>Actinomycetota</taxon>
        <taxon>Actinomycetes</taxon>
        <taxon>Micrococcales</taxon>
        <taxon>Micrococcaceae</taxon>
        <taxon>Arthrobacter</taxon>
    </lineage>
</organism>
<comment type="similarity">
    <text evidence="1">Belongs to the thymidylate kinase family.</text>
</comment>
<evidence type="ECO:0000313" key="7">
    <source>
        <dbReference type="Proteomes" id="UP001549307"/>
    </source>
</evidence>
<dbReference type="GeneID" id="92752257"/>
<sequence length="196" mass="21552">MLIVLTGIDGSGKTTAARALVESARADGRNALLLANHAARRRLSLLSERFGWTLPPRVADFIETTVRLFNVLVNHARAHKFDGLVVMDRHLPCQLALRQANGLGRGRLLPWLLGKLPAPDLSVHFDVDPRLAHQRVTARGTDNETLADLEAFRAAYRSLPEFDDFVVVDAGGSPEQVYAQLNRVIAGSEAMSIPWN</sequence>
<dbReference type="EMBL" id="JBEPSN010000002">
    <property type="protein sequence ID" value="MET4539534.1"/>
    <property type="molecule type" value="Genomic_DNA"/>
</dbReference>
<evidence type="ECO:0000313" key="6">
    <source>
        <dbReference type="EMBL" id="MET4539534.1"/>
    </source>
</evidence>
<feature type="domain" description="Thymidylate kinase-like" evidence="5">
    <location>
        <begin position="78"/>
        <end position="179"/>
    </location>
</feature>
<gene>
    <name evidence="6" type="ORF">ABIE37_001306</name>
</gene>
<evidence type="ECO:0000256" key="1">
    <source>
        <dbReference type="ARBA" id="ARBA00009776"/>
    </source>
</evidence>
<dbReference type="Pfam" id="PF02223">
    <property type="entry name" value="Thymidylate_kin"/>
    <property type="match status" value="1"/>
</dbReference>
<evidence type="ECO:0000256" key="3">
    <source>
        <dbReference type="ARBA" id="ARBA00022741"/>
    </source>
</evidence>
<dbReference type="Proteomes" id="UP001549307">
    <property type="component" value="Unassembled WGS sequence"/>
</dbReference>
<comment type="caution">
    <text evidence="6">The sequence shown here is derived from an EMBL/GenBank/DDBJ whole genome shotgun (WGS) entry which is preliminary data.</text>
</comment>